<dbReference type="AlphaFoldDB" id="A0A6I4ILZ3"/>
<evidence type="ECO:0000256" key="2">
    <source>
        <dbReference type="ARBA" id="ARBA00022803"/>
    </source>
</evidence>
<evidence type="ECO:0000256" key="1">
    <source>
        <dbReference type="ARBA" id="ARBA00022737"/>
    </source>
</evidence>
<dbReference type="InterPro" id="IPR019734">
    <property type="entry name" value="TPR_rpt"/>
</dbReference>
<proteinExistence type="predicted"/>
<accession>A0A6I4ILZ3</accession>
<keyword evidence="5" id="KW-1185">Reference proteome</keyword>
<protein>
    <submittedName>
        <fullName evidence="4">Tetratricopeptide repeat protein</fullName>
    </submittedName>
</protein>
<dbReference type="RefSeq" id="WP_140997990.1">
    <property type="nucleotide sequence ID" value="NZ_VDCZ01000007.1"/>
</dbReference>
<evidence type="ECO:0000256" key="3">
    <source>
        <dbReference type="PROSITE-ProRule" id="PRU00339"/>
    </source>
</evidence>
<dbReference type="SUPFAM" id="SSF48452">
    <property type="entry name" value="TPR-like"/>
    <property type="match status" value="1"/>
</dbReference>
<reference evidence="5" key="1">
    <citation type="submission" date="2019-05" db="EMBL/GenBank/DDBJ databases">
        <title>Flavobacterium profundi sp. nov., isolated from a deep-sea seamount.</title>
        <authorList>
            <person name="Zhang D.-C."/>
        </authorList>
    </citation>
    <scope>NUCLEOTIDE SEQUENCE [LARGE SCALE GENOMIC DNA]</scope>
    <source>
        <strain evidence="5">TP390</strain>
    </source>
</reference>
<dbReference type="OrthoDB" id="9811837at2"/>
<keyword evidence="1" id="KW-0677">Repeat</keyword>
<name>A0A6I4ILZ3_9FLAO</name>
<dbReference type="Gene3D" id="1.25.40.10">
    <property type="entry name" value="Tetratricopeptide repeat domain"/>
    <property type="match status" value="1"/>
</dbReference>
<dbReference type="Pfam" id="PF00515">
    <property type="entry name" value="TPR_1"/>
    <property type="match status" value="1"/>
</dbReference>
<dbReference type="Pfam" id="PF13174">
    <property type="entry name" value="TPR_6"/>
    <property type="match status" value="1"/>
</dbReference>
<evidence type="ECO:0000313" key="5">
    <source>
        <dbReference type="Proteomes" id="UP000431264"/>
    </source>
</evidence>
<gene>
    <name evidence="4" type="ORF">GOQ30_10610</name>
</gene>
<dbReference type="InterPro" id="IPR050498">
    <property type="entry name" value="Ycf3"/>
</dbReference>
<dbReference type="SMART" id="SM00028">
    <property type="entry name" value="TPR"/>
    <property type="match status" value="4"/>
</dbReference>
<dbReference type="PANTHER" id="PTHR44858">
    <property type="entry name" value="TETRATRICOPEPTIDE REPEAT PROTEIN 6"/>
    <property type="match status" value="1"/>
</dbReference>
<organism evidence="4 5">
    <name type="scientific">Flavobacterium profundi</name>
    <dbReference type="NCBI Taxonomy" id="1774945"/>
    <lineage>
        <taxon>Bacteria</taxon>
        <taxon>Pseudomonadati</taxon>
        <taxon>Bacteroidota</taxon>
        <taxon>Flavobacteriia</taxon>
        <taxon>Flavobacteriales</taxon>
        <taxon>Flavobacteriaceae</taxon>
        <taxon>Flavobacterium</taxon>
    </lineage>
</organism>
<sequence>MKINLIFLLLLSNAIFSQDKVIKQEILDESCNCIRKINIDLSEEVKNDSIKSCIVSSIVKDQANELVQELKKSLDTLSLTAKDTVINQKSSFKIEIDKDYQEIQSALMKECEYLKLVLNVNNEQHKNSYSDNKKAMEYYKEGEKYFNKQQYDLALVEYNKAIKKDDKFAFAWDNLGICYRKLERYKEAIKCYKKSLELDPKGKVPLMNMAVAYNLLGDTKNAIKTYERFIEVHPKDPEGYYGISRLQNFAGEYADALENALKAFVLYDNSSSPYKEDALNVIREIVVNLKKENKIQIFNDFAEKHGIEKIKE</sequence>
<dbReference type="InterPro" id="IPR011990">
    <property type="entry name" value="TPR-like_helical_dom_sf"/>
</dbReference>
<dbReference type="PROSITE" id="PS50005">
    <property type="entry name" value="TPR"/>
    <property type="match status" value="3"/>
</dbReference>
<dbReference type="EMBL" id="WQLW01000007">
    <property type="protein sequence ID" value="MVO09611.1"/>
    <property type="molecule type" value="Genomic_DNA"/>
</dbReference>
<comment type="caution">
    <text evidence="4">The sequence shown here is derived from an EMBL/GenBank/DDBJ whole genome shotgun (WGS) entry which is preliminary data.</text>
</comment>
<dbReference type="Proteomes" id="UP000431264">
    <property type="component" value="Unassembled WGS sequence"/>
</dbReference>
<feature type="repeat" description="TPR" evidence="3">
    <location>
        <begin position="135"/>
        <end position="168"/>
    </location>
</feature>
<dbReference type="PANTHER" id="PTHR44858:SF1">
    <property type="entry name" value="UDP-N-ACETYLGLUCOSAMINE--PEPTIDE N-ACETYLGLUCOSAMINYLTRANSFERASE SPINDLY-RELATED"/>
    <property type="match status" value="1"/>
</dbReference>
<feature type="repeat" description="TPR" evidence="3">
    <location>
        <begin position="169"/>
        <end position="202"/>
    </location>
</feature>
<dbReference type="PROSITE" id="PS50293">
    <property type="entry name" value="TPR_REGION"/>
    <property type="match status" value="1"/>
</dbReference>
<keyword evidence="2 3" id="KW-0802">TPR repeat</keyword>
<feature type="repeat" description="TPR" evidence="3">
    <location>
        <begin position="203"/>
        <end position="236"/>
    </location>
</feature>
<evidence type="ECO:0000313" key="4">
    <source>
        <dbReference type="EMBL" id="MVO09611.1"/>
    </source>
</evidence>